<evidence type="ECO:0000256" key="6">
    <source>
        <dbReference type="ARBA" id="ARBA00022989"/>
    </source>
</evidence>
<dbReference type="CDD" id="cd00037">
    <property type="entry name" value="CLECT"/>
    <property type="match status" value="1"/>
</dbReference>
<dbReference type="InterPro" id="IPR050828">
    <property type="entry name" value="C-type_lectin/matrix_domain"/>
</dbReference>
<keyword evidence="3 13" id="KW-0813">Transport</keyword>
<evidence type="ECO:0000256" key="3">
    <source>
        <dbReference type="ARBA" id="ARBA00022448"/>
    </source>
</evidence>
<sequence length="156" mass="17979">MHYRTLNFPSVTFCPTNPFKASKVELLSPELKSMMDELNGSIYDTSVSADQTSESGVQSDSMSRSKRQAMNFDQLCPPGYFKIEGGCYIIVNFTTTWFKAYNICQSFGANLPIFTNFSNYLSFFRWHSKNYPEEIWVGLYSLKNVNWIWSNGCPYD</sequence>
<dbReference type="SUPFAM" id="SSF56436">
    <property type="entry name" value="C-type lectin-like"/>
    <property type="match status" value="1"/>
</dbReference>
<dbReference type="PROSITE" id="PS50041">
    <property type="entry name" value="C_TYPE_LECTIN_2"/>
    <property type="match status" value="1"/>
</dbReference>
<evidence type="ECO:0000256" key="2">
    <source>
        <dbReference type="ARBA" id="ARBA00007193"/>
    </source>
</evidence>
<reference evidence="16" key="1">
    <citation type="submission" date="2022-11" db="UniProtKB">
        <authorList>
            <consortium name="WormBaseParasite"/>
        </authorList>
    </citation>
    <scope>IDENTIFICATION</scope>
</reference>
<keyword evidence="5 13" id="KW-0812">Transmembrane</keyword>
<name>A0A915IIQ3_ROMCU</name>
<dbReference type="InterPro" id="IPR001304">
    <property type="entry name" value="C-type_lectin-like"/>
</dbReference>
<evidence type="ECO:0000256" key="4">
    <source>
        <dbReference type="ARBA" id="ARBA00022461"/>
    </source>
</evidence>
<keyword evidence="11 13" id="KW-0739">Sodium transport</keyword>
<dbReference type="Pfam" id="PF00858">
    <property type="entry name" value="ASC"/>
    <property type="match status" value="1"/>
</dbReference>
<dbReference type="PANTHER" id="PTHR45710">
    <property type="entry name" value="C-TYPE LECTIN DOMAIN-CONTAINING PROTEIN 180"/>
    <property type="match status" value="1"/>
</dbReference>
<dbReference type="InterPro" id="IPR016186">
    <property type="entry name" value="C-type_lectin-like/link_sf"/>
</dbReference>
<comment type="similarity">
    <text evidence="2 13">Belongs to the amiloride-sensitive sodium channel (TC 1.A.6) family.</text>
</comment>
<dbReference type="AlphaFoldDB" id="A0A915IIQ3"/>
<proteinExistence type="inferred from homology"/>
<keyword evidence="12 13" id="KW-0407">Ion channel</keyword>
<organism evidence="15 16">
    <name type="scientific">Romanomermis culicivorax</name>
    <name type="common">Nematode worm</name>
    <dbReference type="NCBI Taxonomy" id="13658"/>
    <lineage>
        <taxon>Eukaryota</taxon>
        <taxon>Metazoa</taxon>
        <taxon>Ecdysozoa</taxon>
        <taxon>Nematoda</taxon>
        <taxon>Enoplea</taxon>
        <taxon>Dorylaimia</taxon>
        <taxon>Mermithida</taxon>
        <taxon>Mermithoidea</taxon>
        <taxon>Mermithidae</taxon>
        <taxon>Romanomermis</taxon>
    </lineage>
</organism>
<comment type="subcellular location">
    <subcellularLocation>
        <location evidence="1">Membrane</location>
        <topology evidence="1">Multi-pass membrane protein</topology>
    </subcellularLocation>
</comment>
<dbReference type="Pfam" id="PF00059">
    <property type="entry name" value="Lectin_C"/>
    <property type="match status" value="1"/>
</dbReference>
<dbReference type="PANTHER" id="PTHR45710:SF26">
    <property type="entry name" value="RH26557P"/>
    <property type="match status" value="1"/>
</dbReference>
<dbReference type="GO" id="GO:0005272">
    <property type="term" value="F:sodium channel activity"/>
    <property type="evidence" value="ECO:0007669"/>
    <property type="project" value="UniProtKB-KW"/>
</dbReference>
<keyword evidence="6" id="KW-1133">Transmembrane helix</keyword>
<keyword evidence="8 13" id="KW-0406">Ion transport</keyword>
<evidence type="ECO:0000256" key="12">
    <source>
        <dbReference type="ARBA" id="ARBA00023303"/>
    </source>
</evidence>
<evidence type="ECO:0000256" key="13">
    <source>
        <dbReference type="RuleBase" id="RU000679"/>
    </source>
</evidence>
<dbReference type="GO" id="GO:0016020">
    <property type="term" value="C:membrane"/>
    <property type="evidence" value="ECO:0007669"/>
    <property type="project" value="UniProtKB-SubCell"/>
</dbReference>
<evidence type="ECO:0000256" key="7">
    <source>
        <dbReference type="ARBA" id="ARBA00023053"/>
    </source>
</evidence>
<accession>A0A915IIQ3</accession>
<dbReference type="Proteomes" id="UP000887565">
    <property type="component" value="Unplaced"/>
</dbReference>
<keyword evidence="7" id="KW-0915">Sodium</keyword>
<evidence type="ECO:0000256" key="1">
    <source>
        <dbReference type="ARBA" id="ARBA00004141"/>
    </source>
</evidence>
<dbReference type="Gene3D" id="3.10.100.10">
    <property type="entry name" value="Mannose-Binding Protein A, subunit A"/>
    <property type="match status" value="1"/>
</dbReference>
<keyword evidence="15" id="KW-1185">Reference proteome</keyword>
<evidence type="ECO:0000256" key="5">
    <source>
        <dbReference type="ARBA" id="ARBA00022692"/>
    </source>
</evidence>
<evidence type="ECO:0000259" key="14">
    <source>
        <dbReference type="PROSITE" id="PS50041"/>
    </source>
</evidence>
<dbReference type="InterPro" id="IPR001873">
    <property type="entry name" value="ENaC"/>
</dbReference>
<keyword evidence="10" id="KW-0325">Glycoprotein</keyword>
<dbReference type="WBParaSite" id="nRc.2.0.1.t13738-RA">
    <property type="protein sequence ID" value="nRc.2.0.1.t13738-RA"/>
    <property type="gene ID" value="nRc.2.0.1.g13738"/>
</dbReference>
<protein>
    <submittedName>
        <fullName evidence="16">C-type lectin domain-containing protein</fullName>
    </submittedName>
</protein>
<evidence type="ECO:0000313" key="16">
    <source>
        <dbReference type="WBParaSite" id="nRc.2.0.1.t13738-RA"/>
    </source>
</evidence>
<keyword evidence="9" id="KW-0472">Membrane</keyword>
<feature type="domain" description="C-type lectin" evidence="14">
    <location>
        <begin position="83"/>
        <end position="156"/>
    </location>
</feature>
<evidence type="ECO:0000256" key="9">
    <source>
        <dbReference type="ARBA" id="ARBA00023136"/>
    </source>
</evidence>
<evidence type="ECO:0000256" key="10">
    <source>
        <dbReference type="ARBA" id="ARBA00023180"/>
    </source>
</evidence>
<evidence type="ECO:0000256" key="8">
    <source>
        <dbReference type="ARBA" id="ARBA00023065"/>
    </source>
</evidence>
<keyword evidence="4 13" id="KW-0894">Sodium channel</keyword>
<evidence type="ECO:0000313" key="15">
    <source>
        <dbReference type="Proteomes" id="UP000887565"/>
    </source>
</evidence>
<dbReference type="InterPro" id="IPR016187">
    <property type="entry name" value="CTDL_fold"/>
</dbReference>
<evidence type="ECO:0000256" key="11">
    <source>
        <dbReference type="ARBA" id="ARBA00023201"/>
    </source>
</evidence>